<comment type="similarity">
    <text evidence="1">Belongs to the 'phage' integrase family.</text>
</comment>
<evidence type="ECO:0000256" key="3">
    <source>
        <dbReference type="ARBA" id="ARBA00023172"/>
    </source>
</evidence>
<accession>A0A1G8QVS1</accession>
<name>A0A1G8QVS1_BACOV</name>
<dbReference type="InterPro" id="IPR011010">
    <property type="entry name" value="DNA_brk_join_enz"/>
</dbReference>
<dbReference type="Pfam" id="PF00589">
    <property type="entry name" value="Phage_integrase"/>
    <property type="match status" value="1"/>
</dbReference>
<dbReference type="CDD" id="cd01185">
    <property type="entry name" value="INTN1_C_like"/>
    <property type="match status" value="1"/>
</dbReference>
<dbReference type="Pfam" id="PF17293">
    <property type="entry name" value="Arm-DNA-bind_5"/>
    <property type="match status" value="1"/>
</dbReference>
<protein>
    <submittedName>
        <fullName evidence="5">Phage integrase SAM-like domain-containing protein</fullName>
    </submittedName>
</protein>
<evidence type="ECO:0000313" key="6">
    <source>
        <dbReference type="Proteomes" id="UP000181870"/>
    </source>
</evidence>
<dbReference type="GO" id="GO:0003677">
    <property type="term" value="F:DNA binding"/>
    <property type="evidence" value="ECO:0007669"/>
    <property type="project" value="UniProtKB-KW"/>
</dbReference>
<dbReference type="PROSITE" id="PS51898">
    <property type="entry name" value="TYR_RECOMBINASE"/>
    <property type="match status" value="1"/>
</dbReference>
<reference evidence="5 6" key="1">
    <citation type="submission" date="2016-10" db="EMBL/GenBank/DDBJ databases">
        <authorList>
            <person name="de Groot N.N."/>
        </authorList>
    </citation>
    <scope>NUCLEOTIDE SEQUENCE [LARGE SCALE GENOMIC DNA]</scope>
    <source>
        <strain evidence="5 6">NLAE-zl-C57</strain>
    </source>
</reference>
<dbReference type="InterPro" id="IPR035386">
    <property type="entry name" value="Arm-DNA-bind_5"/>
</dbReference>
<dbReference type="InterPro" id="IPR010998">
    <property type="entry name" value="Integrase_recombinase_N"/>
</dbReference>
<evidence type="ECO:0000313" key="5">
    <source>
        <dbReference type="EMBL" id="SDJ08849.1"/>
    </source>
</evidence>
<dbReference type="InterPro" id="IPR013762">
    <property type="entry name" value="Integrase-like_cat_sf"/>
</dbReference>
<dbReference type="Proteomes" id="UP000181870">
    <property type="component" value="Unassembled WGS sequence"/>
</dbReference>
<dbReference type="InterPro" id="IPR025269">
    <property type="entry name" value="SAM-like_dom"/>
</dbReference>
<dbReference type="PANTHER" id="PTHR30349:SF64">
    <property type="entry name" value="PROPHAGE INTEGRASE INTD-RELATED"/>
    <property type="match status" value="1"/>
</dbReference>
<dbReference type="InterPro" id="IPR050090">
    <property type="entry name" value="Tyrosine_recombinase_XerCD"/>
</dbReference>
<gene>
    <name evidence="5" type="ORF">SAMN05192582_111910</name>
</gene>
<evidence type="ECO:0000256" key="2">
    <source>
        <dbReference type="ARBA" id="ARBA00023125"/>
    </source>
</evidence>
<dbReference type="RefSeq" id="WP_081352775.1">
    <property type="nucleotide sequence ID" value="NZ_CP134818.1"/>
</dbReference>
<dbReference type="GO" id="GO:0006310">
    <property type="term" value="P:DNA recombination"/>
    <property type="evidence" value="ECO:0007669"/>
    <property type="project" value="UniProtKB-KW"/>
</dbReference>
<dbReference type="AlphaFoldDB" id="A0A1G8QVS1"/>
<organism evidence="5 6">
    <name type="scientific">Bacteroides ovatus</name>
    <dbReference type="NCBI Taxonomy" id="28116"/>
    <lineage>
        <taxon>Bacteria</taxon>
        <taxon>Pseudomonadati</taxon>
        <taxon>Bacteroidota</taxon>
        <taxon>Bacteroidia</taxon>
        <taxon>Bacteroidales</taxon>
        <taxon>Bacteroidaceae</taxon>
        <taxon>Bacteroides</taxon>
    </lineage>
</organism>
<dbReference type="PANTHER" id="PTHR30349">
    <property type="entry name" value="PHAGE INTEGRASE-RELATED"/>
    <property type="match status" value="1"/>
</dbReference>
<evidence type="ECO:0000259" key="4">
    <source>
        <dbReference type="PROSITE" id="PS51898"/>
    </source>
</evidence>
<dbReference type="EMBL" id="FNDO01000119">
    <property type="protein sequence ID" value="SDJ08849.1"/>
    <property type="molecule type" value="Genomic_DNA"/>
</dbReference>
<keyword evidence="2" id="KW-0238">DNA-binding</keyword>
<keyword evidence="3" id="KW-0233">DNA recombination</keyword>
<dbReference type="Pfam" id="PF13102">
    <property type="entry name" value="Phage_int_SAM_5"/>
    <property type="match status" value="1"/>
</dbReference>
<dbReference type="Gene3D" id="1.10.150.130">
    <property type="match status" value="1"/>
</dbReference>
<dbReference type="GO" id="GO:0015074">
    <property type="term" value="P:DNA integration"/>
    <property type="evidence" value="ECO:0007669"/>
    <property type="project" value="InterPro"/>
</dbReference>
<dbReference type="InterPro" id="IPR002104">
    <property type="entry name" value="Integrase_catalytic"/>
</dbReference>
<dbReference type="Gene3D" id="1.10.443.10">
    <property type="entry name" value="Intergrase catalytic core"/>
    <property type="match status" value="1"/>
</dbReference>
<evidence type="ECO:0000256" key="1">
    <source>
        <dbReference type="ARBA" id="ARBA00008857"/>
    </source>
</evidence>
<sequence>MARKAQKLFKTPAELMAGYFPEPTKEEKERLKNRPKEPIKLRVKILSNSLSLYLDLYKDGKRQYEFLKLYLNEETDLSVKEQNRQTLEIAYTILHEKIAELNKRGAGFISPKGKVNLIAYILYQADEALKRSGNKHGYYYTLQALAKHISLYSGDDTQLKQVDKDYIKGFISYLKTAKNFNYQRTGTDRDKEIILSQNTQHNLFMKFKYVLIKAVKADIITINPIDKLDNDDKPKDEEGTREFLTVDEIKKLIVTPCKNDILKRAFLFCCLVGLRYSDVSSITWGELAKDNDGSVLLRFKMKKVKRGENAYISDEALKWLPERGNASDENTIFSLPKNDSANKQLARWVKSAGINKHITFHCSRHTAATLNLSLGTPIETVSKMMGHTKIATTQIYAKIIDKKQKEAVNRQNGIFD</sequence>
<proteinExistence type="inferred from homology"/>
<feature type="domain" description="Tyr recombinase" evidence="4">
    <location>
        <begin position="239"/>
        <end position="409"/>
    </location>
</feature>
<dbReference type="SUPFAM" id="SSF56349">
    <property type="entry name" value="DNA breaking-rejoining enzymes"/>
    <property type="match status" value="1"/>
</dbReference>